<dbReference type="AlphaFoldDB" id="A0AAW5N8M1"/>
<organism evidence="1 2">
    <name type="scientific">Phocaeicola barnesiae</name>
    <dbReference type="NCBI Taxonomy" id="376804"/>
    <lineage>
        <taxon>Bacteria</taxon>
        <taxon>Pseudomonadati</taxon>
        <taxon>Bacteroidota</taxon>
        <taxon>Bacteroidia</taxon>
        <taxon>Bacteroidales</taxon>
        <taxon>Bacteroidaceae</taxon>
        <taxon>Phocaeicola</taxon>
    </lineage>
</organism>
<dbReference type="GO" id="GO:0005975">
    <property type="term" value="P:carbohydrate metabolic process"/>
    <property type="evidence" value="ECO:0007669"/>
    <property type="project" value="UniProtKB-ARBA"/>
</dbReference>
<comment type="caution">
    <text evidence="1">The sequence shown here is derived from an EMBL/GenBank/DDBJ whole genome shotgun (WGS) entry which is preliminary data.</text>
</comment>
<dbReference type="EMBL" id="JANRHJ010000003">
    <property type="protein sequence ID" value="MCR8873059.1"/>
    <property type="molecule type" value="Genomic_DNA"/>
</dbReference>
<keyword evidence="2" id="KW-1185">Reference proteome</keyword>
<evidence type="ECO:0000313" key="1">
    <source>
        <dbReference type="EMBL" id="MCR8873059.1"/>
    </source>
</evidence>
<dbReference type="SUPFAM" id="SSF49899">
    <property type="entry name" value="Concanavalin A-like lectins/glucanases"/>
    <property type="match status" value="1"/>
</dbReference>
<reference evidence="1 2" key="1">
    <citation type="submission" date="2022-08" db="EMBL/GenBank/DDBJ databases">
        <authorList>
            <person name="Zeman M."/>
            <person name="Kubasova T."/>
        </authorList>
    </citation>
    <scope>NUCLEOTIDE SEQUENCE [LARGE SCALE GENOMIC DNA]</scope>
    <source>
        <strain evidence="1 2">ET62</strain>
    </source>
</reference>
<accession>A0AAW5N8M1</accession>
<protein>
    <submittedName>
        <fullName evidence="1">LamG domain-containing protein</fullName>
    </submittedName>
</protein>
<dbReference type="Gene3D" id="2.60.120.200">
    <property type="match status" value="1"/>
</dbReference>
<name>A0AAW5N8M1_9BACT</name>
<dbReference type="Proteomes" id="UP001204579">
    <property type="component" value="Unassembled WGS sequence"/>
</dbReference>
<dbReference type="RefSeq" id="WP_022340846.1">
    <property type="nucleotide sequence ID" value="NZ_CALULB010000021.1"/>
</dbReference>
<dbReference type="PROSITE" id="PS51257">
    <property type="entry name" value="PROKAR_LIPOPROTEIN"/>
    <property type="match status" value="1"/>
</dbReference>
<proteinExistence type="predicted"/>
<sequence>MKWKQITVLAVLTTSCLLAEAKVKPIVHYNFGKSGNVTYAVAPERLEPVTGKGSLVAVGRPVFYADAPGDKKMKGEGGILFNGDGDGYKQASAVGIPTDNQVLEVWVKPRLNTQLSEKENQQAQVLLSNGTAKEGYVFVHQKGHWYLISGGSGRVEVGEVSHNAWTHLAMVVEDGKGSVWMNGKKTGTFKPTKTLAPHFSIAVSEDGKEAFYGEVYEVRYSTFATGKFDPESDFLLDYKKLKETGKQRLAERRALVQQLEQAGEGKKVVAELPAVCQEKDWLISQIEEPACLYVQQSEDGVTSSFQLNNGLISRTFYVGENIACVGYKNLSNGAEYLRAVKPEARVCIDSVWYEVGGLKGQPELSYLLDSWYTEMEASDLAFTLAKVETGLPLMRYPWTPKYNAVPADWPAKGLRMEMTFVPTESMVDVKDMQVKVNYEIYQGLPVIAKWIEVINEGEKEVLLNDMECEVLAVNQDQVKRLHVESDFSFALVNADLEGSALMHYAGTPKPYHVGGSTTKWTVDKDYNTWASHNQAEDKFLGFPHHNLLLSKLPMGPYTKVDREAPFKSYITFELLQDSDDRERQSLGHRRMYKKLAPQTTESLIAGGITSHDEAKLKGFIDQMAELGLEQLDIMAWPGISHDNLDSTYVQLWRRVATYAKERGIVMGGYELQVASRGRGAEVDCIHPETGKPGSLFGQSVCIASGWKDTYYPKMWEFFDKTGFMTYNMDGPYHGDPCASTVHPHHMRLEDSQWQQWKTQVEVIHELKRRGMYVPIPDWYFLNGQNATGMGYREASANLTPQQQLLLGRQYIYDGTWHKIPTMGWMTLQLVGFYTNDPRVGLEPLCDNLDRYEAQLMQFLGSGCHLTIRGNRLYDTPETKQMVSRCINWFKEYRDILTSDIIHVSRPTGRDLDCMMHVNPFIRHKGMVVVFNPTDRDITKEMRLPLYYTGLKDKATVTSSDGSRQNFSLNQKGELLLPVSIKAQGISWYLIEE</sequence>
<gene>
    <name evidence="1" type="ORF">NW209_03305</name>
</gene>
<dbReference type="InterPro" id="IPR013320">
    <property type="entry name" value="ConA-like_dom_sf"/>
</dbReference>
<dbReference type="Pfam" id="PF13385">
    <property type="entry name" value="Laminin_G_3"/>
    <property type="match status" value="1"/>
</dbReference>
<evidence type="ECO:0000313" key="2">
    <source>
        <dbReference type="Proteomes" id="UP001204579"/>
    </source>
</evidence>
<dbReference type="GO" id="GO:0004553">
    <property type="term" value="F:hydrolase activity, hydrolyzing O-glycosyl compounds"/>
    <property type="evidence" value="ECO:0007669"/>
    <property type="project" value="UniProtKB-ARBA"/>
</dbReference>